<organism evidence="2 3">
    <name type="scientific">Melipona bicolor</name>
    <dbReference type="NCBI Taxonomy" id="60889"/>
    <lineage>
        <taxon>Eukaryota</taxon>
        <taxon>Metazoa</taxon>
        <taxon>Ecdysozoa</taxon>
        <taxon>Arthropoda</taxon>
        <taxon>Hexapoda</taxon>
        <taxon>Insecta</taxon>
        <taxon>Pterygota</taxon>
        <taxon>Neoptera</taxon>
        <taxon>Endopterygota</taxon>
        <taxon>Hymenoptera</taxon>
        <taxon>Apocrita</taxon>
        <taxon>Aculeata</taxon>
        <taxon>Apoidea</taxon>
        <taxon>Anthophila</taxon>
        <taxon>Apidae</taxon>
        <taxon>Melipona</taxon>
    </lineage>
</organism>
<evidence type="ECO:0000256" key="1">
    <source>
        <dbReference type="SAM" id="MobiDB-lite"/>
    </source>
</evidence>
<accession>A0AA40FXP4</accession>
<dbReference type="EMBL" id="JAHYIQ010000012">
    <property type="protein sequence ID" value="KAK1127129.1"/>
    <property type="molecule type" value="Genomic_DNA"/>
</dbReference>
<proteinExistence type="predicted"/>
<dbReference type="AlphaFoldDB" id="A0AA40FXP4"/>
<reference evidence="2" key="1">
    <citation type="submission" date="2021-10" db="EMBL/GenBank/DDBJ databases">
        <title>Melipona bicolor Genome sequencing and assembly.</title>
        <authorList>
            <person name="Araujo N.S."/>
            <person name="Arias M.C."/>
        </authorList>
    </citation>
    <scope>NUCLEOTIDE SEQUENCE</scope>
    <source>
        <strain evidence="2">USP_2M_L1-L4_2017</strain>
        <tissue evidence="2">Whole body</tissue>
    </source>
</reference>
<feature type="region of interest" description="Disordered" evidence="1">
    <location>
        <begin position="44"/>
        <end position="68"/>
    </location>
</feature>
<comment type="caution">
    <text evidence="2">The sequence shown here is derived from an EMBL/GenBank/DDBJ whole genome shotgun (WGS) entry which is preliminary data.</text>
</comment>
<keyword evidence="3" id="KW-1185">Reference proteome</keyword>
<sequence>MLERDRDVNVLWRGTRFPRICAAAYHGLPPATRVVLGGPCAAEMLSRKGKTDEQQESGHGKSEIKKERKRGGPYWVLGVPFVAPGMWPMSLSASCNGRDRGDHTNR</sequence>
<gene>
    <name evidence="2" type="ORF">K0M31_003677</name>
</gene>
<evidence type="ECO:0000313" key="2">
    <source>
        <dbReference type="EMBL" id="KAK1127129.1"/>
    </source>
</evidence>
<feature type="compositionally biased region" description="Basic and acidic residues" evidence="1">
    <location>
        <begin position="45"/>
        <end position="66"/>
    </location>
</feature>
<name>A0AA40FXP4_9HYME</name>
<protein>
    <submittedName>
        <fullName evidence="2">Uncharacterized protein</fullName>
    </submittedName>
</protein>
<dbReference type="Proteomes" id="UP001177670">
    <property type="component" value="Unassembled WGS sequence"/>
</dbReference>
<evidence type="ECO:0000313" key="3">
    <source>
        <dbReference type="Proteomes" id="UP001177670"/>
    </source>
</evidence>